<comment type="catalytic activity">
    <reaction evidence="4">
        <text>a 2'-deoxycytidine in DNA + S-adenosyl-L-methionine = a 5-methyl-2'-deoxycytidine in DNA + S-adenosyl-L-homocysteine + H(+)</text>
        <dbReference type="Rhea" id="RHEA:13681"/>
        <dbReference type="Rhea" id="RHEA-COMP:11369"/>
        <dbReference type="Rhea" id="RHEA-COMP:11370"/>
        <dbReference type="ChEBI" id="CHEBI:15378"/>
        <dbReference type="ChEBI" id="CHEBI:57856"/>
        <dbReference type="ChEBI" id="CHEBI:59789"/>
        <dbReference type="ChEBI" id="CHEBI:85452"/>
        <dbReference type="ChEBI" id="CHEBI:85454"/>
        <dbReference type="EC" id="2.1.1.37"/>
    </reaction>
</comment>
<organism evidence="5 6">
    <name type="scientific">Pasteurella testudinis DSM 23072</name>
    <dbReference type="NCBI Taxonomy" id="1122938"/>
    <lineage>
        <taxon>Bacteria</taxon>
        <taxon>Pseudomonadati</taxon>
        <taxon>Pseudomonadota</taxon>
        <taxon>Gammaproteobacteria</taxon>
        <taxon>Pasteurellales</taxon>
        <taxon>Pasteurellaceae</taxon>
        <taxon>Pasteurella</taxon>
    </lineage>
</organism>
<dbReference type="Pfam" id="PF00145">
    <property type="entry name" value="DNA_methylase"/>
    <property type="match status" value="1"/>
</dbReference>
<keyword evidence="6" id="KW-1185">Reference proteome</keyword>
<sequence>MGYGSETIVVHGTQDPIIGINRAHCLGCNGGKENVIYTAQQLRRLTPIECERLQGFPDDWTKIPYRGKPVENCLDSPRYKVIGNSMAVPVMRWIGKRIQNFLGV</sequence>
<dbReference type="Gene3D" id="3.90.120.10">
    <property type="entry name" value="DNA Methylase, subunit A, domain 2"/>
    <property type="match status" value="1"/>
</dbReference>
<accession>A0A1W1UMX5</accession>
<reference evidence="6" key="1">
    <citation type="submission" date="2017-04" db="EMBL/GenBank/DDBJ databases">
        <authorList>
            <person name="Varghese N."/>
            <person name="Submissions S."/>
        </authorList>
    </citation>
    <scope>NUCLEOTIDE SEQUENCE [LARGE SCALE GENOMIC DNA]</scope>
    <source>
        <strain evidence="6">DSM 23072</strain>
    </source>
</reference>
<evidence type="ECO:0000256" key="4">
    <source>
        <dbReference type="ARBA" id="ARBA00047422"/>
    </source>
</evidence>
<gene>
    <name evidence="5" type="ORF">SAMN05660772_02063</name>
</gene>
<dbReference type="InterPro" id="IPR001525">
    <property type="entry name" value="C5_MeTfrase"/>
</dbReference>
<evidence type="ECO:0000313" key="6">
    <source>
        <dbReference type="Proteomes" id="UP000192408"/>
    </source>
</evidence>
<evidence type="ECO:0000256" key="3">
    <source>
        <dbReference type="ARBA" id="ARBA00022747"/>
    </source>
</evidence>
<dbReference type="AlphaFoldDB" id="A0A1W1UMX5"/>
<dbReference type="EMBL" id="FWWV01000009">
    <property type="protein sequence ID" value="SMB82339.1"/>
    <property type="molecule type" value="Genomic_DNA"/>
</dbReference>
<evidence type="ECO:0000313" key="5">
    <source>
        <dbReference type="EMBL" id="SMB82339.1"/>
    </source>
</evidence>
<dbReference type="GO" id="GO:0032259">
    <property type="term" value="P:methylation"/>
    <property type="evidence" value="ECO:0007669"/>
    <property type="project" value="UniProtKB-KW"/>
</dbReference>
<evidence type="ECO:0000256" key="1">
    <source>
        <dbReference type="ARBA" id="ARBA00022603"/>
    </source>
</evidence>
<dbReference type="SUPFAM" id="SSF53335">
    <property type="entry name" value="S-adenosyl-L-methionine-dependent methyltransferases"/>
    <property type="match status" value="1"/>
</dbReference>
<dbReference type="GO" id="GO:0003886">
    <property type="term" value="F:DNA (cytosine-5-)-methyltransferase activity"/>
    <property type="evidence" value="ECO:0007669"/>
    <property type="project" value="UniProtKB-EC"/>
</dbReference>
<keyword evidence="1 5" id="KW-0489">Methyltransferase</keyword>
<keyword evidence="2" id="KW-0808">Transferase</keyword>
<dbReference type="STRING" id="1122938.SAMN05660772_02063"/>
<dbReference type="Proteomes" id="UP000192408">
    <property type="component" value="Unassembled WGS sequence"/>
</dbReference>
<proteinExistence type="predicted"/>
<keyword evidence="3" id="KW-0680">Restriction system</keyword>
<dbReference type="InterPro" id="IPR029063">
    <property type="entry name" value="SAM-dependent_MTases_sf"/>
</dbReference>
<evidence type="ECO:0000256" key="2">
    <source>
        <dbReference type="ARBA" id="ARBA00022679"/>
    </source>
</evidence>
<dbReference type="GO" id="GO:0009307">
    <property type="term" value="P:DNA restriction-modification system"/>
    <property type="evidence" value="ECO:0007669"/>
    <property type="project" value="UniProtKB-KW"/>
</dbReference>
<protein>
    <submittedName>
        <fullName evidence="5">Site-specific DNA methylase</fullName>
    </submittedName>
</protein>
<name>A0A1W1UMX5_9PAST</name>